<evidence type="ECO:0000256" key="1">
    <source>
        <dbReference type="ARBA" id="ARBA00008984"/>
    </source>
</evidence>
<protein>
    <submittedName>
        <fullName evidence="3">Sulfurtransferase TusA family protein</fullName>
    </submittedName>
</protein>
<dbReference type="InterPro" id="IPR036868">
    <property type="entry name" value="TusA-like_sf"/>
</dbReference>
<dbReference type="PANTHER" id="PTHR33279">
    <property type="entry name" value="SULFUR CARRIER PROTEIN YEDF-RELATED"/>
    <property type="match status" value="1"/>
</dbReference>
<keyword evidence="4" id="KW-1185">Reference proteome</keyword>
<dbReference type="CDD" id="cd00291">
    <property type="entry name" value="SirA_YedF_YeeD"/>
    <property type="match status" value="1"/>
</dbReference>
<sequence>MSRIVVDVSGLHCPLPVLHTRKAVRGLPPGSELEVRATDPASVRDISLYCRNNDIELLTQREEDGVYIFELRTGG</sequence>
<feature type="domain" description="UPF0033" evidence="2">
    <location>
        <begin position="6"/>
        <end position="30"/>
    </location>
</feature>
<organism evidence="3 4">
    <name type="scientific">Phaeospirillum tilakii</name>
    <dbReference type="NCBI Taxonomy" id="741673"/>
    <lineage>
        <taxon>Bacteria</taxon>
        <taxon>Pseudomonadati</taxon>
        <taxon>Pseudomonadota</taxon>
        <taxon>Alphaproteobacteria</taxon>
        <taxon>Rhodospirillales</taxon>
        <taxon>Rhodospirillaceae</taxon>
        <taxon>Phaeospirillum</taxon>
    </lineage>
</organism>
<evidence type="ECO:0000313" key="4">
    <source>
        <dbReference type="Proteomes" id="UP001597296"/>
    </source>
</evidence>
<dbReference type="EMBL" id="JBHUIY010000040">
    <property type="protein sequence ID" value="MFD2235257.1"/>
    <property type="molecule type" value="Genomic_DNA"/>
</dbReference>
<dbReference type="Gene3D" id="3.30.110.40">
    <property type="entry name" value="TusA-like domain"/>
    <property type="match status" value="1"/>
</dbReference>
<dbReference type="SUPFAM" id="SSF64307">
    <property type="entry name" value="SirA-like"/>
    <property type="match status" value="1"/>
</dbReference>
<comment type="similarity">
    <text evidence="1">Belongs to the sulfur carrier protein TusA family.</text>
</comment>
<reference evidence="4" key="1">
    <citation type="journal article" date="2019" name="Int. J. Syst. Evol. Microbiol.">
        <title>The Global Catalogue of Microorganisms (GCM) 10K type strain sequencing project: providing services to taxonomists for standard genome sequencing and annotation.</title>
        <authorList>
            <consortium name="The Broad Institute Genomics Platform"/>
            <consortium name="The Broad Institute Genome Sequencing Center for Infectious Disease"/>
            <person name="Wu L."/>
            <person name="Ma J."/>
        </authorList>
    </citation>
    <scope>NUCLEOTIDE SEQUENCE [LARGE SCALE GENOMIC DNA]</scope>
    <source>
        <strain evidence="4">KCTC 15012</strain>
    </source>
</reference>
<dbReference type="InterPro" id="IPR001455">
    <property type="entry name" value="TusA-like"/>
</dbReference>
<dbReference type="PANTHER" id="PTHR33279:SF2">
    <property type="entry name" value="SULFUR CARRIER PROTEIN TUSA"/>
    <property type="match status" value="1"/>
</dbReference>
<name>A0ABW5CFN5_9PROT</name>
<dbReference type="PROSITE" id="PS01148">
    <property type="entry name" value="UPF0033"/>
    <property type="match status" value="1"/>
</dbReference>
<comment type="caution">
    <text evidence="3">The sequence shown here is derived from an EMBL/GenBank/DDBJ whole genome shotgun (WGS) entry which is preliminary data.</text>
</comment>
<accession>A0ABW5CFN5</accession>
<gene>
    <name evidence="3" type="ORF">ACFSNB_15725</name>
</gene>
<dbReference type="Proteomes" id="UP001597296">
    <property type="component" value="Unassembled WGS sequence"/>
</dbReference>
<evidence type="ECO:0000313" key="3">
    <source>
        <dbReference type="EMBL" id="MFD2235257.1"/>
    </source>
</evidence>
<dbReference type="Pfam" id="PF01206">
    <property type="entry name" value="TusA"/>
    <property type="match status" value="1"/>
</dbReference>
<evidence type="ECO:0000259" key="2">
    <source>
        <dbReference type="PROSITE" id="PS01148"/>
    </source>
</evidence>
<dbReference type="RefSeq" id="WP_377318271.1">
    <property type="nucleotide sequence ID" value="NZ_JBHUIY010000040.1"/>
</dbReference>
<proteinExistence type="inferred from homology"/>